<dbReference type="EMBL" id="MU807073">
    <property type="protein sequence ID" value="KAJ3832119.1"/>
    <property type="molecule type" value="Genomic_DNA"/>
</dbReference>
<dbReference type="AlphaFoldDB" id="A0AA38NWW1"/>
<evidence type="ECO:0000256" key="1">
    <source>
        <dbReference type="SAM" id="Phobius"/>
    </source>
</evidence>
<dbReference type="Proteomes" id="UP001163846">
    <property type="component" value="Unassembled WGS sequence"/>
</dbReference>
<keyword evidence="3" id="KW-1185">Reference proteome</keyword>
<keyword evidence="1" id="KW-1133">Transmembrane helix</keyword>
<protein>
    <submittedName>
        <fullName evidence="2">Uncharacterized protein</fullName>
    </submittedName>
</protein>
<keyword evidence="1" id="KW-0472">Membrane</keyword>
<gene>
    <name evidence="2" type="ORF">F5878DRAFT_666861</name>
</gene>
<sequence>MASDTKTAGFLKGIFSSSTTSEPLVHAPRWTPADFMNDDSPEMAILICIGFVVVLVVPAILLIVFEAYL</sequence>
<accession>A0AA38NWW1</accession>
<organism evidence="2 3">
    <name type="scientific">Lentinula raphanica</name>
    <dbReference type="NCBI Taxonomy" id="153919"/>
    <lineage>
        <taxon>Eukaryota</taxon>
        <taxon>Fungi</taxon>
        <taxon>Dikarya</taxon>
        <taxon>Basidiomycota</taxon>
        <taxon>Agaricomycotina</taxon>
        <taxon>Agaricomycetes</taxon>
        <taxon>Agaricomycetidae</taxon>
        <taxon>Agaricales</taxon>
        <taxon>Marasmiineae</taxon>
        <taxon>Omphalotaceae</taxon>
        <taxon>Lentinula</taxon>
    </lineage>
</organism>
<reference evidence="2" key="1">
    <citation type="submission" date="2022-08" db="EMBL/GenBank/DDBJ databases">
        <authorList>
            <consortium name="DOE Joint Genome Institute"/>
            <person name="Min B."/>
            <person name="Riley R."/>
            <person name="Sierra-Patev S."/>
            <person name="Naranjo-Ortiz M."/>
            <person name="Looney B."/>
            <person name="Konkel Z."/>
            <person name="Slot J.C."/>
            <person name="Sakamoto Y."/>
            <person name="Steenwyk J.L."/>
            <person name="Rokas A."/>
            <person name="Carro J."/>
            <person name="Camarero S."/>
            <person name="Ferreira P."/>
            <person name="Molpeceres G."/>
            <person name="Ruiz-Duenas F.J."/>
            <person name="Serrano A."/>
            <person name="Henrissat B."/>
            <person name="Drula E."/>
            <person name="Hughes K.W."/>
            <person name="Mata J.L."/>
            <person name="Ishikawa N.K."/>
            <person name="Vargas-Isla R."/>
            <person name="Ushijima S."/>
            <person name="Smith C.A."/>
            <person name="Ahrendt S."/>
            <person name="Andreopoulos W."/>
            <person name="He G."/>
            <person name="Labutti K."/>
            <person name="Lipzen A."/>
            <person name="Ng V."/>
            <person name="Sandor L."/>
            <person name="Barry K."/>
            <person name="Martinez A.T."/>
            <person name="Xiao Y."/>
            <person name="Gibbons J.G."/>
            <person name="Terashima K."/>
            <person name="Hibbett D.S."/>
            <person name="Grigoriev I.V."/>
        </authorList>
    </citation>
    <scope>NUCLEOTIDE SEQUENCE</scope>
    <source>
        <strain evidence="2">TFB9207</strain>
    </source>
</reference>
<comment type="caution">
    <text evidence="2">The sequence shown here is derived from an EMBL/GenBank/DDBJ whole genome shotgun (WGS) entry which is preliminary data.</text>
</comment>
<evidence type="ECO:0000313" key="3">
    <source>
        <dbReference type="Proteomes" id="UP001163846"/>
    </source>
</evidence>
<evidence type="ECO:0000313" key="2">
    <source>
        <dbReference type="EMBL" id="KAJ3832119.1"/>
    </source>
</evidence>
<feature type="transmembrane region" description="Helical" evidence="1">
    <location>
        <begin position="43"/>
        <end position="65"/>
    </location>
</feature>
<proteinExistence type="predicted"/>
<name>A0AA38NWW1_9AGAR</name>
<keyword evidence="1" id="KW-0812">Transmembrane</keyword>